<reference evidence="2 3" key="1">
    <citation type="journal article" date="2017" name="Curr. Biol.">
        <title>The Evolution of Venom by Co-option of Single-Copy Genes.</title>
        <authorList>
            <person name="Martinson E.O."/>
            <person name="Mrinalini"/>
            <person name="Kelkar Y.D."/>
            <person name="Chang C.H."/>
            <person name="Werren J.H."/>
        </authorList>
    </citation>
    <scope>NUCLEOTIDE SEQUENCE [LARGE SCALE GENOMIC DNA]</scope>
    <source>
        <strain evidence="2 3">Alberta</strain>
        <tissue evidence="2">Whole body</tissue>
    </source>
</reference>
<comment type="caution">
    <text evidence="2">The sequence shown here is derived from an EMBL/GenBank/DDBJ whole genome shotgun (WGS) entry which is preliminary data.</text>
</comment>
<evidence type="ECO:0000313" key="3">
    <source>
        <dbReference type="Proteomes" id="UP000215335"/>
    </source>
</evidence>
<organism evidence="2 3">
    <name type="scientific">Trichomalopsis sarcophagae</name>
    <dbReference type="NCBI Taxonomy" id="543379"/>
    <lineage>
        <taxon>Eukaryota</taxon>
        <taxon>Metazoa</taxon>
        <taxon>Ecdysozoa</taxon>
        <taxon>Arthropoda</taxon>
        <taxon>Hexapoda</taxon>
        <taxon>Insecta</taxon>
        <taxon>Pterygota</taxon>
        <taxon>Neoptera</taxon>
        <taxon>Endopterygota</taxon>
        <taxon>Hymenoptera</taxon>
        <taxon>Apocrita</taxon>
        <taxon>Proctotrupomorpha</taxon>
        <taxon>Chalcidoidea</taxon>
        <taxon>Pteromalidae</taxon>
        <taxon>Pteromalinae</taxon>
        <taxon>Trichomalopsis</taxon>
    </lineage>
</organism>
<evidence type="ECO:0000256" key="1">
    <source>
        <dbReference type="SAM" id="MobiDB-lite"/>
    </source>
</evidence>
<gene>
    <name evidence="2" type="ORF">TSAR_005010</name>
</gene>
<dbReference type="EMBL" id="NNAY01000485">
    <property type="protein sequence ID" value="OXU28058.1"/>
    <property type="molecule type" value="Genomic_DNA"/>
</dbReference>
<name>A0A232FC84_9HYME</name>
<sequence>MSQAGSESVGITRCTLRSDLLHPSGGKWGGDVGRRTKSAARN</sequence>
<dbReference type="Proteomes" id="UP000215335">
    <property type="component" value="Unassembled WGS sequence"/>
</dbReference>
<protein>
    <submittedName>
        <fullName evidence="2">Uncharacterized protein</fullName>
    </submittedName>
</protein>
<dbReference type="AlphaFoldDB" id="A0A232FC84"/>
<feature type="region of interest" description="Disordered" evidence="1">
    <location>
        <begin position="1"/>
        <end position="42"/>
    </location>
</feature>
<accession>A0A232FC84</accession>
<keyword evidence="3" id="KW-1185">Reference proteome</keyword>
<proteinExistence type="predicted"/>
<evidence type="ECO:0000313" key="2">
    <source>
        <dbReference type="EMBL" id="OXU28058.1"/>
    </source>
</evidence>